<protein>
    <recommendedName>
        <fullName evidence="4">MULE transposase domain-containing protein</fullName>
    </recommendedName>
</protein>
<feature type="region of interest" description="Disordered" evidence="1">
    <location>
        <begin position="497"/>
        <end position="516"/>
    </location>
</feature>
<gene>
    <name evidence="2" type="ORF">M5K25_009254</name>
</gene>
<organism evidence="2 3">
    <name type="scientific">Dendrobium thyrsiflorum</name>
    <name type="common">Pinecone-like raceme dendrobium</name>
    <name type="synonym">Orchid</name>
    <dbReference type="NCBI Taxonomy" id="117978"/>
    <lineage>
        <taxon>Eukaryota</taxon>
        <taxon>Viridiplantae</taxon>
        <taxon>Streptophyta</taxon>
        <taxon>Embryophyta</taxon>
        <taxon>Tracheophyta</taxon>
        <taxon>Spermatophyta</taxon>
        <taxon>Magnoliopsida</taxon>
        <taxon>Liliopsida</taxon>
        <taxon>Asparagales</taxon>
        <taxon>Orchidaceae</taxon>
        <taxon>Epidendroideae</taxon>
        <taxon>Malaxideae</taxon>
        <taxon>Dendrobiinae</taxon>
        <taxon>Dendrobium</taxon>
    </lineage>
</organism>
<accession>A0ABD0VBW4</accession>
<dbReference type="Proteomes" id="UP001552299">
    <property type="component" value="Unassembled WGS sequence"/>
</dbReference>
<sequence length="516" mass="59298">MSSGSTDPCPDDGDDESNYNLDETNVYMNNEIHSIVQRYCYTNIGTAEVINVNNEFVKTYSTTREWDEDVANDSEYVGNQVEQEFSIPIELMEVRGCREIFPNAAHRHYLRHLRENFKKAVRRMGFGDVEFLCQKMYMASNTDDPMVFDRCMIYMINVKADIHHWLVERQVTLWALLYDGGFCYGVMTTNAAESFNGVLKRARGLPVQALVTAIYYNVIALHLRRMEMLEGYLIDATSPFAQRVQALLRKIEQEARRLPQPIRINMREFQVVDMSSRSFRVDRSNWAQHNPASGTFPLLPPNFRRRTGRPRTNHIRNTMDEARGYMADAQDRGRGRHRRPSSVEPTTQPPVHTIHPSISLLAGSHRAAYPEQGTILEASSHLLMVHEWPINCPRFMEALVFVALDGHMVYIDDPHYFDWTNAHQPVFTSPVPSTDPYDAGPSSYPDLGPSQSQLRSKFDIAPTPHFVPSSSLGEHPVSHPDVSDQEERHLRTRPLRAPQHFTPGTNVIPHRRKRRH</sequence>
<feature type="region of interest" description="Disordered" evidence="1">
    <location>
        <begin position="329"/>
        <end position="354"/>
    </location>
</feature>
<feature type="region of interest" description="Disordered" evidence="1">
    <location>
        <begin position="468"/>
        <end position="489"/>
    </location>
</feature>
<evidence type="ECO:0000313" key="2">
    <source>
        <dbReference type="EMBL" id="KAL0920141.1"/>
    </source>
</evidence>
<name>A0ABD0VBW4_DENTH</name>
<evidence type="ECO:0000256" key="1">
    <source>
        <dbReference type="SAM" id="MobiDB-lite"/>
    </source>
</evidence>
<proteinExistence type="predicted"/>
<feature type="region of interest" description="Disordered" evidence="1">
    <location>
        <begin position="430"/>
        <end position="454"/>
    </location>
</feature>
<dbReference type="AlphaFoldDB" id="A0ABD0VBW4"/>
<evidence type="ECO:0008006" key="4">
    <source>
        <dbReference type="Google" id="ProtNLM"/>
    </source>
</evidence>
<comment type="caution">
    <text evidence="2">The sequence shown here is derived from an EMBL/GenBank/DDBJ whole genome shotgun (WGS) entry which is preliminary data.</text>
</comment>
<keyword evidence="3" id="KW-1185">Reference proteome</keyword>
<evidence type="ECO:0000313" key="3">
    <source>
        <dbReference type="Proteomes" id="UP001552299"/>
    </source>
</evidence>
<dbReference type="EMBL" id="JANQDX010000008">
    <property type="protein sequence ID" value="KAL0920141.1"/>
    <property type="molecule type" value="Genomic_DNA"/>
</dbReference>
<reference evidence="2 3" key="1">
    <citation type="journal article" date="2024" name="Plant Biotechnol. J.">
        <title>Dendrobium thyrsiflorum genome and its molecular insights into genes involved in important horticultural traits.</title>
        <authorList>
            <person name="Chen B."/>
            <person name="Wang J.Y."/>
            <person name="Zheng P.J."/>
            <person name="Li K.L."/>
            <person name="Liang Y.M."/>
            <person name="Chen X.F."/>
            <person name="Zhang C."/>
            <person name="Zhao X."/>
            <person name="He X."/>
            <person name="Zhang G.Q."/>
            <person name="Liu Z.J."/>
            <person name="Xu Q."/>
        </authorList>
    </citation>
    <scope>NUCLEOTIDE SEQUENCE [LARGE SCALE GENOMIC DNA]</scope>
    <source>
        <strain evidence="2">GZMU011</strain>
    </source>
</reference>
<feature type="compositionally biased region" description="Basic and acidic residues" evidence="1">
    <location>
        <begin position="476"/>
        <end position="489"/>
    </location>
</feature>
<feature type="region of interest" description="Disordered" evidence="1">
    <location>
        <begin position="1"/>
        <end position="21"/>
    </location>
</feature>